<sequence>MIRADVWEESHASSSDADFEEMLFRLYSPFEVNFEMLHMVHYVKRVVDPETFDAFGCSVLSAEFWLHELFPIPVDPEVFSVLPSSTSSQDMDISHGDVEEHSVEDRLETVASDDTQLPLPKKEHRPVPGFKTILQCGANTICDSSRIESSTRMPDIHFEVVSRRRPRPTLILIQKGPRWTWKESVHKESNHPSQEIIPSFIAAPIWNPLTPEQLEIEIHRERRAKRVLDDPNPFVAGVWPDREICGEVPIMICDLCTTNHALG</sequence>
<reference evidence="1" key="1">
    <citation type="submission" date="2024-06" db="EMBL/GenBank/DDBJ databases">
        <authorList>
            <person name="Liu X."/>
            <person name="Lenzi L."/>
            <person name="Haldenby T S."/>
            <person name="Uol C."/>
        </authorList>
    </citation>
    <scope>NUCLEOTIDE SEQUENCE</scope>
</reference>
<dbReference type="Proteomes" id="UP001497525">
    <property type="component" value="Unassembled WGS sequence"/>
</dbReference>
<comment type="caution">
    <text evidence="1">The sequence shown here is derived from an EMBL/GenBank/DDBJ whole genome shotgun (WGS) entry which is preliminary data.</text>
</comment>
<name>A0AAV2T7C7_CALDB</name>
<evidence type="ECO:0000313" key="2">
    <source>
        <dbReference type="Proteomes" id="UP001497525"/>
    </source>
</evidence>
<accession>A0AAV2T7C7</accession>
<dbReference type="AlphaFoldDB" id="A0AAV2T7C7"/>
<gene>
    <name evidence="1" type="ORF">CDAUBV1_LOCUS5168</name>
</gene>
<organism evidence="1 2">
    <name type="scientific">Calicophoron daubneyi</name>
    <name type="common">Rumen fluke</name>
    <name type="synonym">Paramphistomum daubneyi</name>
    <dbReference type="NCBI Taxonomy" id="300641"/>
    <lineage>
        <taxon>Eukaryota</taxon>
        <taxon>Metazoa</taxon>
        <taxon>Spiralia</taxon>
        <taxon>Lophotrochozoa</taxon>
        <taxon>Platyhelminthes</taxon>
        <taxon>Trematoda</taxon>
        <taxon>Digenea</taxon>
        <taxon>Plagiorchiida</taxon>
        <taxon>Pronocephalata</taxon>
        <taxon>Paramphistomoidea</taxon>
        <taxon>Paramphistomidae</taxon>
        <taxon>Calicophoron</taxon>
    </lineage>
</organism>
<protein>
    <submittedName>
        <fullName evidence="1">Uncharacterized protein</fullName>
    </submittedName>
</protein>
<dbReference type="EMBL" id="CAXLJL010000123">
    <property type="protein sequence ID" value="CAL5132333.1"/>
    <property type="molecule type" value="Genomic_DNA"/>
</dbReference>
<proteinExistence type="predicted"/>
<evidence type="ECO:0000313" key="1">
    <source>
        <dbReference type="EMBL" id="CAL5132333.1"/>
    </source>
</evidence>